<reference evidence="1 2" key="1">
    <citation type="journal article" date="2018" name="Nat. Ecol. Evol.">
        <title>Shark genomes provide insights into elasmobranch evolution and the origin of vertebrates.</title>
        <authorList>
            <person name="Hara Y"/>
            <person name="Yamaguchi K"/>
            <person name="Onimaru K"/>
            <person name="Kadota M"/>
            <person name="Koyanagi M"/>
            <person name="Keeley SD"/>
            <person name="Tatsumi K"/>
            <person name="Tanaka K"/>
            <person name="Motone F"/>
            <person name="Kageyama Y"/>
            <person name="Nozu R"/>
            <person name="Adachi N"/>
            <person name="Nishimura O"/>
            <person name="Nakagawa R"/>
            <person name="Tanegashima C"/>
            <person name="Kiyatake I"/>
            <person name="Matsumoto R"/>
            <person name="Murakumo K"/>
            <person name="Nishida K"/>
            <person name="Terakita A"/>
            <person name="Kuratani S"/>
            <person name="Sato K"/>
            <person name="Hyodo S Kuraku.S."/>
        </authorList>
    </citation>
    <scope>NUCLEOTIDE SEQUENCE [LARGE SCALE GENOMIC DNA]</scope>
</reference>
<comment type="caution">
    <text evidence="1">The sequence shown here is derived from an EMBL/GenBank/DDBJ whole genome shotgun (WGS) entry which is preliminary data.</text>
</comment>
<keyword evidence="2" id="KW-1185">Reference proteome</keyword>
<dbReference type="AlphaFoldDB" id="A0A401NS30"/>
<evidence type="ECO:0000313" key="2">
    <source>
        <dbReference type="Proteomes" id="UP000288216"/>
    </source>
</evidence>
<protein>
    <submittedName>
        <fullName evidence="1">Uncharacterized protein</fullName>
    </submittedName>
</protein>
<dbReference type="Proteomes" id="UP000288216">
    <property type="component" value="Unassembled WGS sequence"/>
</dbReference>
<proteinExistence type="predicted"/>
<dbReference type="STRING" id="75743.A0A401NS30"/>
<dbReference type="EMBL" id="BFAA01002685">
    <property type="protein sequence ID" value="GCB63652.1"/>
    <property type="molecule type" value="Genomic_DNA"/>
</dbReference>
<evidence type="ECO:0000313" key="1">
    <source>
        <dbReference type="EMBL" id="GCB63652.1"/>
    </source>
</evidence>
<name>A0A401NS30_SCYTO</name>
<sequence length="85" mass="8771">MIRIFPDFSVQVTAATGGGGGAVTATPGVGRIAAAAANGTPQNVGLSSYQQRGPSFCYQASVMPRLTVKLEVAYSKCAFFLSLLK</sequence>
<accession>A0A401NS30</accession>
<organism evidence="1 2">
    <name type="scientific">Scyliorhinus torazame</name>
    <name type="common">Cloudy catshark</name>
    <name type="synonym">Catulus torazame</name>
    <dbReference type="NCBI Taxonomy" id="75743"/>
    <lineage>
        <taxon>Eukaryota</taxon>
        <taxon>Metazoa</taxon>
        <taxon>Chordata</taxon>
        <taxon>Craniata</taxon>
        <taxon>Vertebrata</taxon>
        <taxon>Chondrichthyes</taxon>
        <taxon>Elasmobranchii</taxon>
        <taxon>Galeomorphii</taxon>
        <taxon>Galeoidea</taxon>
        <taxon>Carcharhiniformes</taxon>
        <taxon>Scyliorhinidae</taxon>
        <taxon>Scyliorhinus</taxon>
    </lineage>
</organism>
<gene>
    <name evidence="1" type="ORF">scyTo_0007416</name>
</gene>